<proteinExistence type="predicted"/>
<keyword evidence="2" id="KW-1185">Reference proteome</keyword>
<organism evidence="1 2">
    <name type="scientific">Tistrella arctica</name>
    <dbReference type="NCBI Taxonomy" id="3133430"/>
    <lineage>
        <taxon>Bacteria</taxon>
        <taxon>Pseudomonadati</taxon>
        <taxon>Pseudomonadota</taxon>
        <taxon>Alphaproteobacteria</taxon>
        <taxon>Geminicoccales</taxon>
        <taxon>Geminicoccaceae</taxon>
        <taxon>Tistrella</taxon>
    </lineage>
</organism>
<sequence length="147" mass="16457">MPLQVGGERFVVEFRTPHFLTQTQLHQDIQYTTIDGGTFLPKLDHRVINVARHADDDGLRNLCTMADGGAPADWDGFARAVRAAVVTYYRQAPHAGQYFCRTDADSRAMVLSIFYPVPDDVGDRYLLDLHDELADPFIGFTLVSKAL</sequence>
<dbReference type="RefSeq" id="WP_345937494.1">
    <property type="nucleotide sequence ID" value="NZ_JBBKTW010000004.1"/>
</dbReference>
<evidence type="ECO:0008006" key="3">
    <source>
        <dbReference type="Google" id="ProtNLM"/>
    </source>
</evidence>
<comment type="caution">
    <text evidence="1">The sequence shown here is derived from an EMBL/GenBank/DDBJ whole genome shotgun (WGS) entry which is preliminary data.</text>
</comment>
<name>A0ABU9YKB0_9PROT</name>
<gene>
    <name evidence="1" type="ORF">WG926_13175</name>
</gene>
<evidence type="ECO:0000313" key="2">
    <source>
        <dbReference type="Proteomes" id="UP001413721"/>
    </source>
</evidence>
<reference evidence="1 2" key="1">
    <citation type="submission" date="2024-03" db="EMBL/GenBank/DDBJ databases">
        <title>High-quality draft genome sequencing of Tistrella sp. BH-R2-4.</title>
        <authorList>
            <person name="Dong C."/>
        </authorList>
    </citation>
    <scope>NUCLEOTIDE SEQUENCE [LARGE SCALE GENOMIC DNA]</scope>
    <source>
        <strain evidence="1 2">BH-R2-4</strain>
    </source>
</reference>
<protein>
    <recommendedName>
        <fullName evidence="3">RES domain-containing protein</fullName>
    </recommendedName>
</protein>
<evidence type="ECO:0000313" key="1">
    <source>
        <dbReference type="EMBL" id="MEN2989260.1"/>
    </source>
</evidence>
<accession>A0ABU9YKB0</accession>
<dbReference type="EMBL" id="JBBKTW010000004">
    <property type="protein sequence ID" value="MEN2989260.1"/>
    <property type="molecule type" value="Genomic_DNA"/>
</dbReference>
<dbReference type="Proteomes" id="UP001413721">
    <property type="component" value="Unassembled WGS sequence"/>
</dbReference>